<dbReference type="CDD" id="cd06578">
    <property type="entry name" value="HemD"/>
    <property type="match status" value="1"/>
</dbReference>
<dbReference type="GeneID" id="81473666"/>
<accession>A0A9Q2FKF5</accession>
<evidence type="ECO:0000313" key="2">
    <source>
        <dbReference type="EMBL" id="MBF0869846.1"/>
    </source>
</evidence>
<dbReference type="SUPFAM" id="SSF69618">
    <property type="entry name" value="HemD-like"/>
    <property type="match status" value="1"/>
</dbReference>
<gene>
    <name evidence="2" type="ORF">HKD32_03085</name>
</gene>
<name>A0A9Q2FKF5_GLUJA</name>
<dbReference type="GO" id="GO:0004852">
    <property type="term" value="F:uroporphyrinogen-III synthase activity"/>
    <property type="evidence" value="ECO:0007669"/>
    <property type="project" value="InterPro"/>
</dbReference>
<dbReference type="InterPro" id="IPR003754">
    <property type="entry name" value="4pyrrol_synth_uPrphyn_synth"/>
</dbReference>
<dbReference type="Proteomes" id="UP000661006">
    <property type="component" value="Unassembled WGS sequence"/>
</dbReference>
<dbReference type="EMBL" id="JABCQN010000001">
    <property type="protein sequence ID" value="MBF0869846.1"/>
    <property type="molecule type" value="Genomic_DNA"/>
</dbReference>
<dbReference type="Pfam" id="PF02602">
    <property type="entry name" value="HEM4"/>
    <property type="match status" value="1"/>
</dbReference>
<feature type="domain" description="Tetrapyrrole biosynthesis uroporphyrinogen III synthase" evidence="1">
    <location>
        <begin position="21"/>
        <end position="208"/>
    </location>
</feature>
<sequence length="221" mass="23902">MKRQAVLVTRPEPGLTGTLEDVRRLGWSAIACPMLDVGAYAPIAVRECVAVAITSANALVALQDWPRDQRIVAVGSSTAARARDMGFQWVEAADGDACSLAAYCHSHNLTGPSLLLACGEGYGLDLAEELNASRVSVYGVTKNVRLTDAAREALLRHEVEAVVFYSGKTADAFMEALEEQDRKSLSGVRALCLSEAIAARLTEKNWRAVEWPDPLERLGPY</sequence>
<dbReference type="Gene3D" id="3.40.50.10090">
    <property type="match status" value="2"/>
</dbReference>
<dbReference type="RefSeq" id="WP_061931605.1">
    <property type="nucleotide sequence ID" value="NZ_JABCQN010000001.1"/>
</dbReference>
<comment type="caution">
    <text evidence="2">The sequence shown here is derived from an EMBL/GenBank/DDBJ whole genome shotgun (WGS) entry which is preliminary data.</text>
</comment>
<reference evidence="2" key="2">
    <citation type="submission" date="2020-11" db="EMBL/GenBank/DDBJ databases">
        <title>Description of novel Gluconobacter species.</title>
        <authorList>
            <person name="Cleenwerck I."/>
            <person name="Cnockaert M."/>
            <person name="Borremans W."/>
            <person name="Wieme A.D."/>
            <person name="De Vuyst L."/>
            <person name="Vandamme P."/>
        </authorList>
    </citation>
    <scope>NUCLEOTIDE SEQUENCE</scope>
    <source>
        <strain evidence="2">R71697</strain>
    </source>
</reference>
<proteinExistence type="predicted"/>
<evidence type="ECO:0000313" key="3">
    <source>
        <dbReference type="Proteomes" id="UP000661006"/>
    </source>
</evidence>
<dbReference type="GO" id="GO:0033014">
    <property type="term" value="P:tetrapyrrole biosynthetic process"/>
    <property type="evidence" value="ECO:0007669"/>
    <property type="project" value="InterPro"/>
</dbReference>
<dbReference type="AlphaFoldDB" id="A0A9Q2FKF5"/>
<organism evidence="2 3">
    <name type="scientific">Gluconobacter japonicus</name>
    <dbReference type="NCBI Taxonomy" id="376620"/>
    <lineage>
        <taxon>Bacteria</taxon>
        <taxon>Pseudomonadati</taxon>
        <taxon>Pseudomonadota</taxon>
        <taxon>Alphaproteobacteria</taxon>
        <taxon>Acetobacterales</taxon>
        <taxon>Acetobacteraceae</taxon>
        <taxon>Gluconobacter</taxon>
    </lineage>
</organism>
<evidence type="ECO:0000259" key="1">
    <source>
        <dbReference type="Pfam" id="PF02602"/>
    </source>
</evidence>
<reference evidence="2" key="1">
    <citation type="submission" date="2020-04" db="EMBL/GenBank/DDBJ databases">
        <authorList>
            <person name="Sombolestani A."/>
        </authorList>
    </citation>
    <scope>NUCLEOTIDE SEQUENCE</scope>
    <source>
        <strain evidence="2">R71697</strain>
    </source>
</reference>
<dbReference type="InterPro" id="IPR036108">
    <property type="entry name" value="4pyrrol_syn_uPrphyn_synt_sf"/>
</dbReference>
<protein>
    <submittedName>
        <fullName evidence="2">Uroporphyrinogen-III synthase</fullName>
    </submittedName>
</protein>